<reference evidence="1 2" key="1">
    <citation type="submission" date="2024-05" db="EMBL/GenBank/DDBJ databases">
        <title>Genome sequencing and assembly of Indian major carp, Cirrhinus mrigala (Hamilton, 1822).</title>
        <authorList>
            <person name="Mohindra V."/>
            <person name="Chowdhury L.M."/>
            <person name="Lal K."/>
            <person name="Jena J.K."/>
        </authorList>
    </citation>
    <scope>NUCLEOTIDE SEQUENCE [LARGE SCALE GENOMIC DNA]</scope>
    <source>
        <strain evidence="1">CM1030</strain>
        <tissue evidence="1">Blood</tissue>
    </source>
</reference>
<evidence type="ECO:0000313" key="1">
    <source>
        <dbReference type="EMBL" id="KAL0154818.1"/>
    </source>
</evidence>
<feature type="non-terminal residue" evidence="1">
    <location>
        <position position="52"/>
    </location>
</feature>
<proteinExistence type="predicted"/>
<protein>
    <submittedName>
        <fullName evidence="1">Uncharacterized protein</fullName>
    </submittedName>
</protein>
<accession>A0ABD0N3B0</accession>
<name>A0ABD0N3B0_CIRMR</name>
<gene>
    <name evidence="1" type="ORF">M9458_049081</name>
</gene>
<evidence type="ECO:0000313" key="2">
    <source>
        <dbReference type="Proteomes" id="UP001529510"/>
    </source>
</evidence>
<dbReference type="EMBL" id="JAMKFB020000025">
    <property type="protein sequence ID" value="KAL0154818.1"/>
    <property type="molecule type" value="Genomic_DNA"/>
</dbReference>
<keyword evidence="2" id="KW-1185">Reference proteome</keyword>
<dbReference type="AlphaFoldDB" id="A0ABD0N3B0"/>
<organism evidence="1 2">
    <name type="scientific">Cirrhinus mrigala</name>
    <name type="common">Mrigala</name>
    <dbReference type="NCBI Taxonomy" id="683832"/>
    <lineage>
        <taxon>Eukaryota</taxon>
        <taxon>Metazoa</taxon>
        <taxon>Chordata</taxon>
        <taxon>Craniata</taxon>
        <taxon>Vertebrata</taxon>
        <taxon>Euteleostomi</taxon>
        <taxon>Actinopterygii</taxon>
        <taxon>Neopterygii</taxon>
        <taxon>Teleostei</taxon>
        <taxon>Ostariophysi</taxon>
        <taxon>Cypriniformes</taxon>
        <taxon>Cyprinidae</taxon>
        <taxon>Labeoninae</taxon>
        <taxon>Labeonini</taxon>
        <taxon>Cirrhinus</taxon>
    </lineage>
</organism>
<dbReference type="Proteomes" id="UP001529510">
    <property type="component" value="Unassembled WGS sequence"/>
</dbReference>
<sequence length="52" mass="5886">MWFSKADRCIQNIYRQLRKNPEDGGNLLMLDKLSIEDIKASVTELMAGGVDT</sequence>
<comment type="caution">
    <text evidence="1">The sequence shown here is derived from an EMBL/GenBank/DDBJ whole genome shotgun (WGS) entry which is preliminary data.</text>
</comment>